<dbReference type="EMBL" id="WWCJ01000006">
    <property type="protein sequence ID" value="MYN02344.1"/>
    <property type="molecule type" value="Genomic_DNA"/>
</dbReference>
<dbReference type="AlphaFoldDB" id="A0A6N9HFL9"/>
<dbReference type="Gene3D" id="2.160.20.110">
    <property type="match status" value="1"/>
</dbReference>
<dbReference type="PANTHER" id="PTHR32204">
    <property type="entry name" value="ATPASE RAVA"/>
    <property type="match status" value="1"/>
</dbReference>
<dbReference type="CDD" id="cd00009">
    <property type="entry name" value="AAA"/>
    <property type="match status" value="1"/>
</dbReference>
<dbReference type="RefSeq" id="WP_161025353.1">
    <property type="nucleotide sequence ID" value="NZ_WWCJ01000006.1"/>
</dbReference>
<dbReference type="Pfam" id="PF17868">
    <property type="entry name" value="AAA_lid_8"/>
    <property type="match status" value="1"/>
</dbReference>
<evidence type="ECO:0000313" key="3">
    <source>
        <dbReference type="EMBL" id="MYN02344.1"/>
    </source>
</evidence>
<proteinExistence type="predicted"/>
<evidence type="ECO:0000256" key="1">
    <source>
        <dbReference type="SAM" id="MobiDB-lite"/>
    </source>
</evidence>
<dbReference type="InterPro" id="IPR045427">
    <property type="entry name" value="MoxR"/>
</dbReference>
<dbReference type="Proteomes" id="UP000448575">
    <property type="component" value="Unassembled WGS sequence"/>
</dbReference>
<keyword evidence="4" id="KW-1185">Reference proteome</keyword>
<feature type="region of interest" description="Disordered" evidence="1">
    <location>
        <begin position="624"/>
        <end position="644"/>
    </location>
</feature>
<evidence type="ECO:0000259" key="2">
    <source>
        <dbReference type="SMART" id="SM00382"/>
    </source>
</evidence>
<dbReference type="InterPro" id="IPR050513">
    <property type="entry name" value="RavA_ATPases"/>
</dbReference>
<gene>
    <name evidence="3" type="ORF">GTP41_09555</name>
</gene>
<accession>A0A6N9HFL9</accession>
<dbReference type="InterPro" id="IPR041538">
    <property type="entry name" value="RavA-like_AAA_lid"/>
</dbReference>
<dbReference type="Gene3D" id="3.40.50.300">
    <property type="entry name" value="P-loop containing nucleotide triphosphate hydrolases"/>
    <property type="match status" value="1"/>
</dbReference>
<dbReference type="SMART" id="SM00382">
    <property type="entry name" value="AAA"/>
    <property type="match status" value="1"/>
</dbReference>
<protein>
    <submittedName>
        <fullName evidence="3">AAA domain-containing protein</fullName>
    </submittedName>
</protein>
<name>A0A6N9HFL9_9BURK</name>
<dbReference type="Pfam" id="PF20030">
    <property type="entry name" value="bpMoxR"/>
    <property type="match status" value="1"/>
</dbReference>
<sequence>MKTKIKSLLNQLNDGLVERDNAIRLTLLAVLAGENVILVGPPGTGKSLIARRIASCLDAGDGGHFEYLLTKFSTPEEIFGPLSITELKADRFRRNTAGYLPSVKLAFLDEVFKASSSILNSLLTILNERRYHNGTEVMEVPLRALIGASNELPVGQEELNALYDRFLLRGFVDYVSEEGLLRLLVPQADNPVPSRLSDDDLETIRERARKVAIPPEIAGLVQGIWIGHKAAFKEDTRESLSDRRLRKVVHLMQVSAATNGRVEVDYSDVLLLKDCLWNHPDNKGKVTDLIISKLKASSAHSSFTGLLKMTESPRPLENLGSIKGLAGAGTASSPFQIASYEDLERLTESKVGQGGFHFRQTADIDASDISVWLKIRFKGHFDGHGHCITYRVSGTEPSALFESILDGSSITNLRLQHLRLALRVGGASIAYCTTNLELIKGDVLSCTVSKCQSGSFLVLGKVADSVVSDCLAVLDVDWDSKAKGWDEAGGIAAYLAKGSVVERCFVTGRLQHSQSGSTSLVGIGPKDNDCTIKQCALGKLEVKVVAQSFAIAFSFRATLKRITTGNSDNLISNIALDGNPGHSDPNGIDGKTLDKALYKQAYFENSLHWDFETTWQWDQQEDRPALRMPGRGPEAASAGTDDAADTLSQQLRANIWL</sequence>
<dbReference type="InterPro" id="IPR003593">
    <property type="entry name" value="AAA+_ATPase"/>
</dbReference>
<dbReference type="PANTHER" id="PTHR32204:SF0">
    <property type="entry name" value="ATPASE RAVA"/>
    <property type="match status" value="1"/>
</dbReference>
<reference evidence="3 4" key="1">
    <citation type="submission" date="2019-12" db="EMBL/GenBank/DDBJ databases">
        <title>Novel species isolated from a subtropical stream in China.</title>
        <authorList>
            <person name="Lu H."/>
        </authorList>
    </citation>
    <scope>NUCLEOTIDE SEQUENCE [LARGE SCALE GENOMIC DNA]</scope>
    <source>
        <strain evidence="3 4">DS3</strain>
    </source>
</reference>
<evidence type="ECO:0000313" key="4">
    <source>
        <dbReference type="Proteomes" id="UP000448575"/>
    </source>
</evidence>
<dbReference type="InterPro" id="IPR027417">
    <property type="entry name" value="P-loop_NTPase"/>
</dbReference>
<organism evidence="3 4">
    <name type="scientific">Pseudoduganella guangdongensis</name>
    <dbReference type="NCBI Taxonomy" id="2692179"/>
    <lineage>
        <taxon>Bacteria</taxon>
        <taxon>Pseudomonadati</taxon>
        <taxon>Pseudomonadota</taxon>
        <taxon>Betaproteobacteria</taxon>
        <taxon>Burkholderiales</taxon>
        <taxon>Oxalobacteraceae</taxon>
        <taxon>Telluria group</taxon>
        <taxon>Pseudoduganella</taxon>
    </lineage>
</organism>
<dbReference type="SUPFAM" id="SSF52540">
    <property type="entry name" value="P-loop containing nucleoside triphosphate hydrolases"/>
    <property type="match status" value="1"/>
</dbReference>
<comment type="caution">
    <text evidence="3">The sequence shown here is derived from an EMBL/GenBank/DDBJ whole genome shotgun (WGS) entry which is preliminary data.</text>
</comment>
<feature type="domain" description="AAA+ ATPase" evidence="2">
    <location>
        <begin position="32"/>
        <end position="182"/>
    </location>
</feature>